<evidence type="ECO:0000313" key="2">
    <source>
        <dbReference type="EMBL" id="SHG97217.1"/>
    </source>
</evidence>
<protein>
    <recommendedName>
        <fullName evidence="4">LPP20 lipoprotein</fullName>
    </recommendedName>
</protein>
<reference evidence="3" key="1">
    <citation type="submission" date="2016-11" db="EMBL/GenBank/DDBJ databases">
        <authorList>
            <person name="Varghese N."/>
            <person name="Submissions S."/>
        </authorList>
    </citation>
    <scope>NUCLEOTIDE SEQUENCE [LARGE SCALE GENOMIC DNA]</scope>
    <source>
        <strain evidence="3">CGMCC 1.8995</strain>
    </source>
</reference>
<dbReference type="Proteomes" id="UP000184520">
    <property type="component" value="Unassembled WGS sequence"/>
</dbReference>
<proteinExistence type="predicted"/>
<organism evidence="2 3">
    <name type="scientific">Marisediminitalea aggregata</name>
    <dbReference type="NCBI Taxonomy" id="634436"/>
    <lineage>
        <taxon>Bacteria</taxon>
        <taxon>Pseudomonadati</taxon>
        <taxon>Pseudomonadota</taxon>
        <taxon>Gammaproteobacteria</taxon>
        <taxon>Alteromonadales</taxon>
        <taxon>Alteromonadaceae</taxon>
        <taxon>Marisediminitalea</taxon>
    </lineage>
</organism>
<gene>
    <name evidence="2" type="ORF">SAMN05216361_3479</name>
</gene>
<evidence type="ECO:0008006" key="4">
    <source>
        <dbReference type="Google" id="ProtNLM"/>
    </source>
</evidence>
<sequence length="329" mass="35527">MKKACIALALTLASFSGVAANAHYEEWTAAGGKVNWTTGQIAAEGYGLPPANAMGKAGPLLACRAAVVDAQRNLLEATQGVRVTATTVIDNYMLNNDEVKSQVEGVIRNARILSRTPAPDGSCKIEMAISLGGPASKAVYNELYQTAGLQSWVKQPLEWLAMALIPNAHAQDDVTLQPVPWLDDVEKLNRRLSVLEQQLAAQKRDDATPVAKKDTQPTGLVVDARGSNFIPSLSPKIRQLRGGVVYPDSAVEKSERLLERGQLVSLFARDVDFAVQHPVVGSRPLLVKALRTYGDTRTEIVLATEYAQRIQQLNESGFFGEAGVIIVLD</sequence>
<dbReference type="AlphaFoldDB" id="A0A1M5P6A8"/>
<name>A0A1M5P6A8_9ALTE</name>
<dbReference type="OrthoDB" id="9813452at2"/>
<evidence type="ECO:0000313" key="3">
    <source>
        <dbReference type="Proteomes" id="UP000184520"/>
    </source>
</evidence>
<keyword evidence="3" id="KW-1185">Reference proteome</keyword>
<dbReference type="RefSeq" id="WP_073324413.1">
    <property type="nucleotide sequence ID" value="NZ_FQWD01000005.1"/>
</dbReference>
<feature type="signal peptide" evidence="1">
    <location>
        <begin position="1"/>
        <end position="19"/>
    </location>
</feature>
<accession>A0A1M5P6A8</accession>
<evidence type="ECO:0000256" key="1">
    <source>
        <dbReference type="SAM" id="SignalP"/>
    </source>
</evidence>
<dbReference type="STRING" id="634436.SAMN05216361_3479"/>
<keyword evidence="1" id="KW-0732">Signal</keyword>
<dbReference type="EMBL" id="FQWD01000005">
    <property type="protein sequence ID" value="SHG97217.1"/>
    <property type="molecule type" value="Genomic_DNA"/>
</dbReference>
<feature type="chain" id="PRO_5012319121" description="LPP20 lipoprotein" evidence="1">
    <location>
        <begin position="20"/>
        <end position="329"/>
    </location>
</feature>